<dbReference type="EMBL" id="AAPH01000026">
    <property type="protein sequence ID" value="EAS42017.1"/>
    <property type="molecule type" value="Genomic_DNA"/>
</dbReference>
<reference evidence="1 2" key="1">
    <citation type="submission" date="2006-03" db="EMBL/GenBank/DDBJ databases">
        <authorList>
            <person name="Bartlett D.H."/>
            <person name="Valle G."/>
            <person name="Lauro F.M."/>
            <person name="Vezzi A."/>
            <person name="Simonato F."/>
            <person name="Eloe E."/>
            <person name="Vitulo N."/>
            <person name="Stratton T.K."/>
            <person name="D'angelo M."/>
            <person name="Ferriera S."/>
            <person name="Johnson J."/>
            <person name="Kravitz S."/>
            <person name="Beeson K."/>
            <person name="Sutton G."/>
            <person name="Rogers Y."/>
            <person name="Friedman R."/>
            <person name="Frazier M."/>
            <person name="Venter J.C."/>
        </authorList>
    </citation>
    <scope>NUCLEOTIDE SEQUENCE [LARGE SCALE GENOMIC DNA]</scope>
    <source>
        <strain evidence="1 2">3TCK</strain>
    </source>
</reference>
<protein>
    <submittedName>
        <fullName evidence="1">Uncharacterized protein</fullName>
    </submittedName>
</protein>
<organism evidence="1 2">
    <name type="scientific">Photobacterium profundum 3TCK</name>
    <dbReference type="NCBI Taxonomy" id="314280"/>
    <lineage>
        <taxon>Bacteria</taxon>
        <taxon>Pseudomonadati</taxon>
        <taxon>Pseudomonadota</taxon>
        <taxon>Gammaproteobacteria</taxon>
        <taxon>Vibrionales</taxon>
        <taxon>Vibrionaceae</taxon>
        <taxon>Photobacterium</taxon>
    </lineage>
</organism>
<dbReference type="AlphaFoldDB" id="Q1Z0F5"/>
<proteinExistence type="predicted"/>
<dbReference type="Proteomes" id="UP000003789">
    <property type="component" value="Unassembled WGS sequence"/>
</dbReference>
<evidence type="ECO:0000313" key="2">
    <source>
        <dbReference type="Proteomes" id="UP000003789"/>
    </source>
</evidence>
<comment type="caution">
    <text evidence="1">The sequence shown here is derived from an EMBL/GenBank/DDBJ whole genome shotgun (WGS) entry which is preliminary data.</text>
</comment>
<gene>
    <name evidence="1" type="ORF">P3TCK_11919</name>
</gene>
<evidence type="ECO:0000313" key="1">
    <source>
        <dbReference type="EMBL" id="EAS42017.1"/>
    </source>
</evidence>
<name>Q1Z0F5_9GAMM</name>
<dbReference type="HOGENOM" id="CLU_3397867_0_0_6"/>
<sequence length="31" mass="3407">MPSLAGKEFFGVVKKKMGSVSIIQAVEEWLP</sequence>
<accession>Q1Z0F5</accession>